<dbReference type="Pfam" id="PF09763">
    <property type="entry name" value="Sec3_CC"/>
    <property type="match status" value="1"/>
</dbReference>
<accession>U4LQT0</accession>
<proteinExistence type="predicted"/>
<organism evidence="2 3">
    <name type="scientific">Pyronema omphalodes (strain CBS 100304)</name>
    <name type="common">Pyronema confluens</name>
    <dbReference type="NCBI Taxonomy" id="1076935"/>
    <lineage>
        <taxon>Eukaryota</taxon>
        <taxon>Fungi</taxon>
        <taxon>Dikarya</taxon>
        <taxon>Ascomycota</taxon>
        <taxon>Pezizomycotina</taxon>
        <taxon>Pezizomycetes</taxon>
        <taxon>Pezizales</taxon>
        <taxon>Pyronemataceae</taxon>
        <taxon>Pyronema</taxon>
    </lineage>
</organism>
<protein>
    <recommendedName>
        <fullName evidence="1">Exocyst complex component Sec3 coiled-coil domain-containing protein</fullName>
    </recommendedName>
</protein>
<dbReference type="EMBL" id="HF936260">
    <property type="protein sequence ID" value="CCX33919.1"/>
    <property type="molecule type" value="Genomic_DNA"/>
</dbReference>
<reference evidence="2 3" key="1">
    <citation type="journal article" date="2013" name="PLoS Genet.">
        <title>The genome and development-dependent transcriptomes of Pyronema confluens: a window into fungal evolution.</title>
        <authorList>
            <person name="Traeger S."/>
            <person name="Altegoer F."/>
            <person name="Freitag M."/>
            <person name="Gabaldon T."/>
            <person name="Kempken F."/>
            <person name="Kumar A."/>
            <person name="Marcet-Houben M."/>
            <person name="Poggeler S."/>
            <person name="Stajich J.E."/>
            <person name="Nowrousian M."/>
        </authorList>
    </citation>
    <scope>NUCLEOTIDE SEQUENCE [LARGE SCALE GENOMIC DNA]</scope>
    <source>
        <strain evidence="3">CBS 100304</strain>
        <tissue evidence="2">Vegetative mycelium</tissue>
    </source>
</reference>
<gene>
    <name evidence="2" type="ORF">PCON_02182</name>
</gene>
<feature type="domain" description="Exocyst complex component Sec3 coiled-coil" evidence="1">
    <location>
        <begin position="80"/>
        <end position="133"/>
    </location>
</feature>
<evidence type="ECO:0000313" key="2">
    <source>
        <dbReference type="EMBL" id="CCX33919.1"/>
    </source>
</evidence>
<dbReference type="GO" id="GO:0000145">
    <property type="term" value="C:exocyst"/>
    <property type="evidence" value="ECO:0007669"/>
    <property type="project" value="InterPro"/>
</dbReference>
<dbReference type="AlphaFoldDB" id="U4LQT0"/>
<dbReference type="InterPro" id="IPR019160">
    <property type="entry name" value="Sec3_CC"/>
</dbReference>
<keyword evidence="3" id="KW-1185">Reference proteome</keyword>
<dbReference type="OrthoDB" id="27109at2759"/>
<dbReference type="Proteomes" id="UP000018144">
    <property type="component" value="Unassembled WGS sequence"/>
</dbReference>
<dbReference type="STRING" id="1076935.U4LQT0"/>
<evidence type="ECO:0000313" key="3">
    <source>
        <dbReference type="Proteomes" id="UP000018144"/>
    </source>
</evidence>
<evidence type="ECO:0000259" key="1">
    <source>
        <dbReference type="Pfam" id="PF09763"/>
    </source>
</evidence>
<sequence length="140" mass="15972">MKAVLLSDSSKPAGRCSIIRLVIWRAGSLRDRTDWATVDFQKYIPDIKNSKKGWLKFKNSLKKFQGESDADLHGRRREPMARVESSNVVVSMDDDDRINQLSELLDKAIQECEEIDGLLTLYAVELSSLNDDITLSTRRK</sequence>
<name>U4LQT0_PYROM</name>
<dbReference type="GO" id="GO:0006887">
    <property type="term" value="P:exocytosis"/>
    <property type="evidence" value="ECO:0007669"/>
    <property type="project" value="InterPro"/>
</dbReference>